<keyword evidence="10" id="KW-1185">Reference proteome</keyword>
<accession>A0A370TWD4</accession>
<keyword evidence="2" id="KW-0479">Metal-binding</keyword>
<evidence type="ECO:0000259" key="8">
    <source>
        <dbReference type="PROSITE" id="PS50048"/>
    </source>
</evidence>
<dbReference type="Pfam" id="PF04082">
    <property type="entry name" value="Fungal_trans"/>
    <property type="match status" value="1"/>
</dbReference>
<dbReference type="AlphaFoldDB" id="A0A370TWD4"/>
<proteinExistence type="predicted"/>
<evidence type="ECO:0000256" key="3">
    <source>
        <dbReference type="ARBA" id="ARBA00022833"/>
    </source>
</evidence>
<keyword evidence="3" id="KW-0862">Zinc</keyword>
<keyword evidence="4" id="KW-0805">Transcription regulation</keyword>
<dbReference type="CDD" id="cd00067">
    <property type="entry name" value="GAL4"/>
    <property type="match status" value="1"/>
</dbReference>
<dbReference type="SMART" id="SM00066">
    <property type="entry name" value="GAL4"/>
    <property type="match status" value="1"/>
</dbReference>
<dbReference type="InterPro" id="IPR051615">
    <property type="entry name" value="Transcr_Regulatory_Elem"/>
</dbReference>
<dbReference type="GO" id="GO:0003677">
    <property type="term" value="F:DNA binding"/>
    <property type="evidence" value="ECO:0007669"/>
    <property type="project" value="UniProtKB-KW"/>
</dbReference>
<evidence type="ECO:0000313" key="10">
    <source>
        <dbReference type="Proteomes" id="UP000254866"/>
    </source>
</evidence>
<comment type="subcellular location">
    <subcellularLocation>
        <location evidence="1">Nucleus</location>
    </subcellularLocation>
</comment>
<name>A0A370TWD4_9HELO</name>
<keyword evidence="5" id="KW-0238">DNA-binding</keyword>
<dbReference type="GO" id="GO:0008270">
    <property type="term" value="F:zinc ion binding"/>
    <property type="evidence" value="ECO:0007669"/>
    <property type="project" value="InterPro"/>
</dbReference>
<evidence type="ECO:0000256" key="7">
    <source>
        <dbReference type="ARBA" id="ARBA00023242"/>
    </source>
</evidence>
<dbReference type="GO" id="GO:0006351">
    <property type="term" value="P:DNA-templated transcription"/>
    <property type="evidence" value="ECO:0007669"/>
    <property type="project" value="InterPro"/>
</dbReference>
<dbReference type="InterPro" id="IPR036864">
    <property type="entry name" value="Zn2-C6_fun-type_DNA-bd_sf"/>
</dbReference>
<dbReference type="InterPro" id="IPR007219">
    <property type="entry name" value="XnlR_reg_dom"/>
</dbReference>
<reference evidence="9 10" key="1">
    <citation type="journal article" date="2018" name="IMA Fungus">
        <title>IMA Genome-F 9: Draft genome sequence of Annulohypoxylon stygium, Aspergillus mulundensis, Berkeleyomyces basicola (syn. Thielaviopsis basicola), Ceratocystis smalleyi, two Cercospora beticola strains, Coleophoma cylindrospora, Fusarium fracticaudum, Phialophora cf. hyalina, and Morchella septimelata.</title>
        <authorList>
            <person name="Wingfield B.D."/>
            <person name="Bills G.F."/>
            <person name="Dong Y."/>
            <person name="Huang W."/>
            <person name="Nel W.J."/>
            <person name="Swalarsk-Parry B.S."/>
            <person name="Vaghefi N."/>
            <person name="Wilken P.M."/>
            <person name="An Z."/>
            <person name="de Beer Z.W."/>
            <person name="De Vos L."/>
            <person name="Chen L."/>
            <person name="Duong T.A."/>
            <person name="Gao Y."/>
            <person name="Hammerbacher A."/>
            <person name="Kikkert J.R."/>
            <person name="Li Y."/>
            <person name="Li H."/>
            <person name="Li K."/>
            <person name="Li Q."/>
            <person name="Liu X."/>
            <person name="Ma X."/>
            <person name="Naidoo K."/>
            <person name="Pethybridge S.J."/>
            <person name="Sun J."/>
            <person name="Steenkamp E.T."/>
            <person name="van der Nest M.A."/>
            <person name="van Wyk S."/>
            <person name="Wingfield M.J."/>
            <person name="Xiong C."/>
            <person name="Yue Q."/>
            <person name="Zhang X."/>
        </authorList>
    </citation>
    <scope>NUCLEOTIDE SEQUENCE [LARGE SCALE GENOMIC DNA]</scope>
    <source>
        <strain evidence="9 10">BP 5553</strain>
    </source>
</reference>
<keyword evidence="7" id="KW-0539">Nucleus</keyword>
<dbReference type="GeneID" id="43596977"/>
<dbReference type="GO" id="GO:0000981">
    <property type="term" value="F:DNA-binding transcription factor activity, RNA polymerase II-specific"/>
    <property type="evidence" value="ECO:0007669"/>
    <property type="project" value="InterPro"/>
</dbReference>
<dbReference type="Pfam" id="PF00172">
    <property type="entry name" value="Zn_clus"/>
    <property type="match status" value="1"/>
</dbReference>
<organism evidence="9 10">
    <name type="scientific">Venustampulla echinocandica</name>
    <dbReference type="NCBI Taxonomy" id="2656787"/>
    <lineage>
        <taxon>Eukaryota</taxon>
        <taxon>Fungi</taxon>
        <taxon>Dikarya</taxon>
        <taxon>Ascomycota</taxon>
        <taxon>Pezizomycotina</taxon>
        <taxon>Leotiomycetes</taxon>
        <taxon>Helotiales</taxon>
        <taxon>Pleuroascaceae</taxon>
        <taxon>Venustampulla</taxon>
    </lineage>
</organism>
<comment type="caution">
    <text evidence="9">The sequence shown here is derived from an EMBL/GenBank/DDBJ whole genome shotgun (WGS) entry which is preliminary data.</text>
</comment>
<sequence>MSQRQADPKKRISCKRCQDRKIKCSRTSPCQRCTAAGVRCEFRGDGMKRAPISREYVTALESRIGALESFLSDLKAAPSCQQERMINVIEFGGQLQTTSAWSGMEFFDSQSPDASYHSGLTTRLDDEAMIYPGPSSLYSSMLLKSAGQAPSMSQAPPISSTFVDVNNNFPRHIVNECLALFFRWQYLHSMLIDRDEFFLDYSNTSYTGKHISTALEHSICALGALMSSDMRIRGLADSFSAQATRILELESLLNPKETSIQALILCSLYQIGKCEFSKARMLSGIAFRMSEDITECDQSQRYLDRQPSTQREVDSRRRTVISLLLGRPAVVAENASPLCQSEAGDPSPISNNLLEQCDRYSLPEPEISPNLSTVSKRHAELCHIINDILETYSSSRKPTRQQTSQRWIEVIVNELNARLWKWLNSLPASFRWNRWGSSFNTVHPSIAALHMLYNTAHISLNLPFLTSEKSETLPTSPAKLIADAIHICRISIDTIISILRRFRSQHSLKNAPLEFVHGAITAADAAIATAAFDTSAGPLSQNANLRVLDEALLDLSYSWKIAGDARAGLWQVFAERGVSERSAISSPSLGYMEQESPVSSAPGSVYDYAASSVTSGHILEGSEPNAPNIFSFEPVDATNLYAWDQNLLAGDVTKLAGGCLRSNKVALFGDAVDEGILMSLGSNNYDTSFDL</sequence>
<dbReference type="InterPro" id="IPR001138">
    <property type="entry name" value="Zn2Cys6_DnaBD"/>
</dbReference>
<keyword evidence="6" id="KW-0804">Transcription</keyword>
<gene>
    <name evidence="9" type="ORF">BP5553_04128</name>
</gene>
<dbReference type="PANTHER" id="PTHR31313">
    <property type="entry name" value="TY1 ENHANCER ACTIVATOR"/>
    <property type="match status" value="1"/>
</dbReference>
<dbReference type="Gene3D" id="4.10.240.10">
    <property type="entry name" value="Zn(2)-C6 fungal-type DNA-binding domain"/>
    <property type="match status" value="1"/>
</dbReference>
<evidence type="ECO:0000256" key="6">
    <source>
        <dbReference type="ARBA" id="ARBA00023163"/>
    </source>
</evidence>
<dbReference type="OrthoDB" id="3564211at2759"/>
<dbReference type="RefSeq" id="XP_031872444.1">
    <property type="nucleotide sequence ID" value="XM_032012751.1"/>
</dbReference>
<dbReference type="Proteomes" id="UP000254866">
    <property type="component" value="Unassembled WGS sequence"/>
</dbReference>
<evidence type="ECO:0000256" key="2">
    <source>
        <dbReference type="ARBA" id="ARBA00022723"/>
    </source>
</evidence>
<evidence type="ECO:0000256" key="4">
    <source>
        <dbReference type="ARBA" id="ARBA00023015"/>
    </source>
</evidence>
<dbReference type="STRING" id="2656787.A0A370TWD4"/>
<dbReference type="PANTHER" id="PTHR31313:SF81">
    <property type="entry name" value="TY1 ENHANCER ACTIVATOR"/>
    <property type="match status" value="1"/>
</dbReference>
<feature type="domain" description="Zn(2)-C6 fungal-type" evidence="8">
    <location>
        <begin position="13"/>
        <end position="42"/>
    </location>
</feature>
<evidence type="ECO:0000256" key="5">
    <source>
        <dbReference type="ARBA" id="ARBA00023125"/>
    </source>
</evidence>
<evidence type="ECO:0000313" key="9">
    <source>
        <dbReference type="EMBL" id="RDL39788.1"/>
    </source>
</evidence>
<dbReference type="PROSITE" id="PS50048">
    <property type="entry name" value="ZN2_CY6_FUNGAL_2"/>
    <property type="match status" value="1"/>
</dbReference>
<dbReference type="SUPFAM" id="SSF57701">
    <property type="entry name" value="Zn2/Cys6 DNA-binding domain"/>
    <property type="match status" value="1"/>
</dbReference>
<dbReference type="GO" id="GO:0005634">
    <property type="term" value="C:nucleus"/>
    <property type="evidence" value="ECO:0007669"/>
    <property type="project" value="UniProtKB-SubCell"/>
</dbReference>
<dbReference type="CDD" id="cd12148">
    <property type="entry name" value="fungal_TF_MHR"/>
    <property type="match status" value="1"/>
</dbReference>
<protein>
    <recommendedName>
        <fullName evidence="8">Zn(2)-C6 fungal-type domain-containing protein</fullName>
    </recommendedName>
</protein>
<dbReference type="EMBL" id="NPIC01000002">
    <property type="protein sequence ID" value="RDL39788.1"/>
    <property type="molecule type" value="Genomic_DNA"/>
</dbReference>
<evidence type="ECO:0000256" key="1">
    <source>
        <dbReference type="ARBA" id="ARBA00004123"/>
    </source>
</evidence>